<proteinExistence type="predicted"/>
<organism evidence="1">
    <name type="scientific">Toxocara canis</name>
    <name type="common">Canine roundworm</name>
    <dbReference type="NCBI Taxonomy" id="6265"/>
    <lineage>
        <taxon>Eukaryota</taxon>
        <taxon>Metazoa</taxon>
        <taxon>Ecdysozoa</taxon>
        <taxon>Nematoda</taxon>
        <taxon>Chromadorea</taxon>
        <taxon>Rhabditida</taxon>
        <taxon>Spirurina</taxon>
        <taxon>Ascaridomorpha</taxon>
        <taxon>Ascaridoidea</taxon>
        <taxon>Toxocaridae</taxon>
        <taxon>Toxocara</taxon>
    </lineage>
</organism>
<dbReference type="EMBL" id="UYWY01011116">
    <property type="protein sequence ID" value="VDM34176.1"/>
    <property type="molecule type" value="Genomic_DNA"/>
</dbReference>
<sequence length="43" mass="4796">MEPDDLCFFLPLIGSREVGLGDLELCEELDERCVVVVEGIVED</sequence>
<protein>
    <submittedName>
        <fullName evidence="1">Uncharacterized protein</fullName>
    </submittedName>
</protein>
<accession>A0A3P7FPH3</accession>
<gene>
    <name evidence="1" type="ORF">TCNE_LOCUS5113</name>
</gene>
<evidence type="ECO:0000313" key="1">
    <source>
        <dbReference type="EMBL" id="VDM34176.1"/>
    </source>
</evidence>
<dbReference type="AlphaFoldDB" id="A0A3P7FPH3"/>
<reference evidence="1" key="1">
    <citation type="submission" date="2018-11" db="EMBL/GenBank/DDBJ databases">
        <authorList>
            <consortium name="Pathogen Informatics"/>
        </authorList>
    </citation>
    <scope>NUCLEOTIDE SEQUENCE [LARGE SCALE GENOMIC DNA]</scope>
</reference>
<name>A0A3P7FPH3_TOXCA</name>